<keyword evidence="1" id="KW-0802">TPR repeat</keyword>
<evidence type="ECO:0000259" key="3">
    <source>
        <dbReference type="Pfam" id="PF09976"/>
    </source>
</evidence>
<evidence type="ECO:0000313" key="5">
    <source>
        <dbReference type="Proteomes" id="UP001155483"/>
    </source>
</evidence>
<feature type="repeat" description="TPR" evidence="1">
    <location>
        <begin position="138"/>
        <end position="171"/>
    </location>
</feature>
<evidence type="ECO:0000256" key="1">
    <source>
        <dbReference type="PROSITE-ProRule" id="PRU00339"/>
    </source>
</evidence>
<keyword evidence="5" id="KW-1185">Reference proteome</keyword>
<reference evidence="4" key="2">
    <citation type="submission" date="2023-04" db="EMBL/GenBank/DDBJ databases">
        <title>Paracnuella aquatica gen. nov., sp. nov., a member of the family Chitinophagaceae isolated from a hot spring.</title>
        <authorList>
            <person name="Wang C."/>
        </authorList>
    </citation>
    <scope>NUCLEOTIDE SEQUENCE</scope>
    <source>
        <strain evidence="4">LB-8</strain>
    </source>
</reference>
<gene>
    <name evidence="4" type="ORF">OCK74_27500</name>
</gene>
<dbReference type="SMART" id="SM00028">
    <property type="entry name" value="TPR"/>
    <property type="match status" value="1"/>
</dbReference>
<feature type="domain" description="Ancillary SecYEG translocon subunit/Cell division coordinator CpoB TPR" evidence="3">
    <location>
        <begin position="21"/>
        <end position="129"/>
    </location>
</feature>
<organism evidence="4 5">
    <name type="scientific">Paraflavisolibacter caeni</name>
    <dbReference type="NCBI Taxonomy" id="2982496"/>
    <lineage>
        <taxon>Bacteria</taxon>
        <taxon>Pseudomonadati</taxon>
        <taxon>Bacteroidota</taxon>
        <taxon>Chitinophagia</taxon>
        <taxon>Chitinophagales</taxon>
        <taxon>Chitinophagaceae</taxon>
        <taxon>Paraflavisolibacter</taxon>
    </lineage>
</organism>
<keyword evidence="2" id="KW-0812">Transmembrane</keyword>
<dbReference type="EMBL" id="JAOTIF010000054">
    <property type="protein sequence ID" value="MCU7552896.1"/>
    <property type="molecule type" value="Genomic_DNA"/>
</dbReference>
<reference evidence="4" key="1">
    <citation type="submission" date="2022-09" db="EMBL/GenBank/DDBJ databases">
        <authorList>
            <person name="Yuan C."/>
            <person name="Ke Z."/>
        </authorList>
    </citation>
    <scope>NUCLEOTIDE SEQUENCE</scope>
    <source>
        <strain evidence="4">LB-8</strain>
    </source>
</reference>
<dbReference type="SUPFAM" id="SSF48452">
    <property type="entry name" value="TPR-like"/>
    <property type="match status" value="1"/>
</dbReference>
<dbReference type="InterPro" id="IPR018704">
    <property type="entry name" value="SecYEG/CpoB_TPR"/>
</dbReference>
<name>A0A9X2Y0H5_9BACT</name>
<evidence type="ECO:0000313" key="4">
    <source>
        <dbReference type="EMBL" id="MCU7552896.1"/>
    </source>
</evidence>
<dbReference type="AlphaFoldDB" id="A0A9X2Y0H5"/>
<comment type="caution">
    <text evidence="4">The sequence shown here is derived from an EMBL/GenBank/DDBJ whole genome shotgun (WGS) entry which is preliminary data.</text>
</comment>
<dbReference type="InterPro" id="IPR011990">
    <property type="entry name" value="TPR-like_helical_dom_sf"/>
</dbReference>
<feature type="transmembrane region" description="Helical" evidence="2">
    <location>
        <begin position="31"/>
        <end position="48"/>
    </location>
</feature>
<keyword evidence="2" id="KW-0472">Membrane</keyword>
<dbReference type="InterPro" id="IPR019734">
    <property type="entry name" value="TPR_rpt"/>
</dbReference>
<dbReference type="Gene3D" id="1.25.40.10">
    <property type="entry name" value="Tetratricopeptide repeat domain"/>
    <property type="match status" value="2"/>
</dbReference>
<sequence length="227" mass="25583">MVETKQLQEKDDSQVVVDRAKDFWTRYSRPILIASAAIIIIGGAYLAYKYLYKLPQEQKAADAMFKAEEYYRLDSLNAALNGDGVNAGFLKVIDKFGGTDAGNMAKFYAGHIELKLGKFDQAAKHLKDFGTDSKLIQARAYKLLGDAYAEQGKNGEALENYKKAASHFTDDEANSSEYLFVAAYFADRVMKNKEEAIDLFKELKQKFPRSERGFEAEKYLAQLGVYN</sequence>
<dbReference type="PROSITE" id="PS50005">
    <property type="entry name" value="TPR"/>
    <property type="match status" value="1"/>
</dbReference>
<dbReference type="RefSeq" id="WP_279300330.1">
    <property type="nucleotide sequence ID" value="NZ_JAOTIF010000054.1"/>
</dbReference>
<protein>
    <submittedName>
        <fullName evidence="4">Tetratricopeptide repeat protein</fullName>
    </submittedName>
</protein>
<dbReference type="Pfam" id="PF09976">
    <property type="entry name" value="TPR_21"/>
    <property type="match status" value="1"/>
</dbReference>
<accession>A0A9X2Y0H5</accession>
<dbReference type="Proteomes" id="UP001155483">
    <property type="component" value="Unassembled WGS sequence"/>
</dbReference>
<proteinExistence type="predicted"/>
<keyword evidence="2" id="KW-1133">Transmembrane helix</keyword>
<evidence type="ECO:0000256" key="2">
    <source>
        <dbReference type="SAM" id="Phobius"/>
    </source>
</evidence>